<accession>A0A7W7T0B0</accession>
<gene>
    <name evidence="3" type="ORF">F4559_001583</name>
</gene>
<feature type="region of interest" description="Disordered" evidence="1">
    <location>
        <begin position="148"/>
        <end position="167"/>
    </location>
</feature>
<keyword evidence="4" id="KW-1185">Reference proteome</keyword>
<evidence type="ECO:0000313" key="3">
    <source>
        <dbReference type="EMBL" id="MBB4964224.1"/>
    </source>
</evidence>
<evidence type="ECO:0000256" key="1">
    <source>
        <dbReference type="SAM" id="MobiDB-lite"/>
    </source>
</evidence>
<name>A0A7W7T0B0_9PSEU</name>
<keyword evidence="2" id="KW-0472">Membrane</keyword>
<feature type="transmembrane region" description="Helical" evidence="2">
    <location>
        <begin position="43"/>
        <end position="62"/>
    </location>
</feature>
<organism evidence="3 4">
    <name type="scientific">Saccharothrix violaceirubra</name>
    <dbReference type="NCBI Taxonomy" id="413306"/>
    <lineage>
        <taxon>Bacteria</taxon>
        <taxon>Bacillati</taxon>
        <taxon>Actinomycetota</taxon>
        <taxon>Actinomycetes</taxon>
        <taxon>Pseudonocardiales</taxon>
        <taxon>Pseudonocardiaceae</taxon>
        <taxon>Saccharothrix</taxon>
    </lineage>
</organism>
<proteinExistence type="predicted"/>
<feature type="region of interest" description="Disordered" evidence="1">
    <location>
        <begin position="1"/>
        <end position="40"/>
    </location>
</feature>
<keyword evidence="2" id="KW-1133">Transmembrane helix</keyword>
<reference evidence="3 4" key="1">
    <citation type="submission" date="2020-08" db="EMBL/GenBank/DDBJ databases">
        <title>Sequencing the genomes of 1000 actinobacteria strains.</title>
        <authorList>
            <person name="Klenk H.-P."/>
        </authorList>
    </citation>
    <scope>NUCLEOTIDE SEQUENCE [LARGE SCALE GENOMIC DNA]</scope>
    <source>
        <strain evidence="3 4">DSM 45084</strain>
    </source>
</reference>
<dbReference type="AlphaFoldDB" id="A0A7W7T0B0"/>
<protein>
    <submittedName>
        <fullName evidence="3">Uncharacterized protein</fullName>
    </submittedName>
</protein>
<sequence length="309" mass="32017">MNEHELRNALRNTMATSSPPPSMDPAAVVESGRKAERTRRTTVGAGVVGLVVVAIAVGTTLLPGRGADGSQVQVAASRTSDSASVTVPATPETTITEIPTTAIPSTGSSTTGRSTKPSWPDGQTDRTATSGPRADKAVGLLNELSGALPTGVRDVDKPSPDPRFPLRRPQAQFEDYVGDLQVWEYQGVTPVEKDGVAGVGRVLVQVETKGNTRLDGATGCAGATRFPYPVAAGTCEFVTVDGKQVAVVTGPAGDDQYEQAAFHWHADGTLVVVAQSRAFPHVGLTALADLPLSGTQLAALATRDGFHLA</sequence>
<keyword evidence="2" id="KW-0812">Transmembrane</keyword>
<feature type="region of interest" description="Disordered" evidence="1">
    <location>
        <begin position="77"/>
        <end position="133"/>
    </location>
</feature>
<evidence type="ECO:0000313" key="4">
    <source>
        <dbReference type="Proteomes" id="UP000542674"/>
    </source>
</evidence>
<dbReference type="Proteomes" id="UP000542674">
    <property type="component" value="Unassembled WGS sequence"/>
</dbReference>
<dbReference type="EMBL" id="JACHJS010000001">
    <property type="protein sequence ID" value="MBB4964224.1"/>
    <property type="molecule type" value="Genomic_DNA"/>
</dbReference>
<dbReference type="RefSeq" id="WP_184667108.1">
    <property type="nucleotide sequence ID" value="NZ_BAABAI010000023.1"/>
</dbReference>
<feature type="compositionally biased region" description="Low complexity" evidence="1">
    <location>
        <begin position="85"/>
        <end position="115"/>
    </location>
</feature>
<comment type="caution">
    <text evidence="3">The sequence shown here is derived from an EMBL/GenBank/DDBJ whole genome shotgun (WGS) entry which is preliminary data.</text>
</comment>
<evidence type="ECO:0000256" key="2">
    <source>
        <dbReference type="SAM" id="Phobius"/>
    </source>
</evidence>